<dbReference type="InterPro" id="IPR036844">
    <property type="entry name" value="Hint_dom_sf"/>
</dbReference>
<evidence type="ECO:0000313" key="4">
    <source>
        <dbReference type="Proteomes" id="UP000572635"/>
    </source>
</evidence>
<keyword evidence="4" id="KW-1185">Reference proteome</keyword>
<dbReference type="AlphaFoldDB" id="A0A7W8QLT5"/>
<feature type="compositionally biased region" description="Low complexity" evidence="1">
    <location>
        <begin position="91"/>
        <end position="100"/>
    </location>
</feature>
<feature type="region of interest" description="Disordered" evidence="1">
    <location>
        <begin position="53"/>
        <end position="115"/>
    </location>
</feature>
<evidence type="ECO:0000259" key="2">
    <source>
        <dbReference type="SMART" id="SM00306"/>
    </source>
</evidence>
<dbReference type="EMBL" id="JACHDB010000001">
    <property type="protein sequence ID" value="MBB5432374.1"/>
    <property type="molecule type" value="Genomic_DNA"/>
</dbReference>
<dbReference type="SUPFAM" id="SSF51294">
    <property type="entry name" value="Hedgehog/intein (Hint) domain"/>
    <property type="match status" value="1"/>
</dbReference>
<dbReference type="InterPro" id="IPR003587">
    <property type="entry name" value="Hint_dom_N"/>
</dbReference>
<proteinExistence type="predicted"/>
<dbReference type="Gene3D" id="2.170.16.10">
    <property type="entry name" value="Hedgehog/Intein (Hint) domain"/>
    <property type="match status" value="1"/>
</dbReference>
<dbReference type="Pfam" id="PF07591">
    <property type="entry name" value="PT-HINT"/>
    <property type="match status" value="1"/>
</dbReference>
<dbReference type="SMART" id="SM00306">
    <property type="entry name" value="HintN"/>
    <property type="match status" value="1"/>
</dbReference>
<feature type="compositionally biased region" description="Acidic residues" evidence="1">
    <location>
        <begin position="71"/>
        <end position="90"/>
    </location>
</feature>
<protein>
    <recommendedName>
        <fullName evidence="2">Hint domain-containing protein</fullName>
    </recommendedName>
</protein>
<organism evidence="3 4">
    <name type="scientific">Nocardiopsis composta</name>
    <dbReference type="NCBI Taxonomy" id="157465"/>
    <lineage>
        <taxon>Bacteria</taxon>
        <taxon>Bacillati</taxon>
        <taxon>Actinomycetota</taxon>
        <taxon>Actinomycetes</taxon>
        <taxon>Streptosporangiales</taxon>
        <taxon>Nocardiopsidaceae</taxon>
        <taxon>Nocardiopsis</taxon>
    </lineage>
</organism>
<dbReference type="NCBIfam" id="TIGR01443">
    <property type="entry name" value="intein_Cterm"/>
    <property type="match status" value="1"/>
</dbReference>
<accession>A0A7W8QLT5</accession>
<evidence type="ECO:0000256" key="1">
    <source>
        <dbReference type="SAM" id="MobiDB-lite"/>
    </source>
</evidence>
<dbReference type="Proteomes" id="UP000572635">
    <property type="component" value="Unassembled WGS sequence"/>
</dbReference>
<evidence type="ECO:0000313" key="3">
    <source>
        <dbReference type="EMBL" id="MBB5432374.1"/>
    </source>
</evidence>
<sequence>MRWVWRAEAGGFKIEYAAVVLLVATLVTAVFAFGLPTDVKILYAEGICRIMPDSQGCDGEGEGGDQNGGTGEEDGDTDQDGTTPGEEDGQDQGPDPSASPSAPPEGDGEDEEPDSTQVLYDPELAGDLEDAEQELSDAESALAGAESDQVYDELMNLLGDIVGYNDAKACLTEGDIVACLWTIVGFTPWGKGAKLVKNAPKIIKLWNRWRKAKKTKEGLEKAVDTAKGKVDDALNACGISKKGNSFVAGTPVLLADGGTLPIEDVDVGDPVHSFDPRTGEEGARPVTAVIEGDGPKSLVDVTVTGPGGETGELTATAEHPFWAPEEARWIDAGDLTVGTPIRTSSGDWAQVTGLHTHQAEDRQVYNLTVDGLHTYHVLAGGTSLLVHNDDPRNRCGDAAEAANVSLNKLKDKQLKKILEKYETDPHEFKEDYVGKGAISKFDVAKGDDGFLWLVSKDGKTTIKTYEKW</sequence>
<comment type="caution">
    <text evidence="3">The sequence shown here is derived from an EMBL/GenBank/DDBJ whole genome shotgun (WGS) entry which is preliminary data.</text>
</comment>
<name>A0A7W8QLT5_9ACTN</name>
<gene>
    <name evidence="3" type="ORF">HDA36_002458</name>
</gene>
<feature type="domain" description="Hint" evidence="2">
    <location>
        <begin position="243"/>
        <end position="345"/>
    </location>
</feature>
<reference evidence="3 4" key="1">
    <citation type="submission" date="2020-08" db="EMBL/GenBank/DDBJ databases">
        <title>Sequencing the genomes of 1000 actinobacteria strains.</title>
        <authorList>
            <person name="Klenk H.-P."/>
        </authorList>
    </citation>
    <scope>NUCLEOTIDE SEQUENCE [LARGE SCALE GENOMIC DNA]</scope>
    <source>
        <strain evidence="3 4">DSM 44551</strain>
    </source>
</reference>
<dbReference type="CDD" id="cd00081">
    <property type="entry name" value="Hint"/>
    <property type="match status" value="1"/>
</dbReference>
<dbReference type="RefSeq" id="WP_184391949.1">
    <property type="nucleotide sequence ID" value="NZ_BAAAJD010000042.1"/>
</dbReference>
<dbReference type="InterPro" id="IPR030934">
    <property type="entry name" value="Intein_C"/>
</dbReference>